<evidence type="ECO:0000256" key="2">
    <source>
        <dbReference type="SAM" id="MobiDB-lite"/>
    </source>
</evidence>
<dbReference type="NCBIfam" id="TIGR01665">
    <property type="entry name" value="put_anti_recept"/>
    <property type="match status" value="1"/>
</dbReference>
<keyword evidence="1" id="KW-0175">Coiled coil</keyword>
<dbReference type="Gene3D" id="1.20.5.340">
    <property type="match status" value="1"/>
</dbReference>
<feature type="region of interest" description="Disordered" evidence="2">
    <location>
        <begin position="445"/>
        <end position="471"/>
    </location>
</feature>
<dbReference type="Proteomes" id="UP001597451">
    <property type="component" value="Unassembled WGS sequence"/>
</dbReference>
<gene>
    <name evidence="4" type="ORF">ACFSUN_07960</name>
</gene>
<sequence>METLIHVADSNNDVLIDYIVENEYWADVRQRKLSNNRDTFDFETFADKSYSKHLTKRNRVIIPVKRGKFAEFIIGDSRQTLSIDGRRSYKVYSEASYLELQKQAVIDPQTLSEQSASSVTGIVLNGTEWLPGRIEGKGYRSFTIEEHTDPYTLLQRIAKAFNLELHFRIETDGNKVIGRYVDLLERIGAWRGYEVSFGHNLTGIERIENNKDIVTALLGLSPADTEGNRKAVLVEDNEALKRWGRKGKHLIQPFYPQSTDQDMTEERLRTLTENELEKRVNAQIEYKTSFETLSEFAEDQVFFGDTIRVKDEGFYPPIYLEARVHSVKEGIKRNSSSEVTLGDYIEYTEEEVKSLFRSLQSLVAAKIDGAKLAQYTYDKVTIDDKDEVVFDDGKTFSQLRANAAQTAAEEYALAKANLAETQAKAHADDKVSEEELRAIQDAQDKLEEAKRHAESTAAAAESSAKNHADTVSGQTLLEAKNYAVAKTVYDNKMNEIASDLEGKSSIEYVDGKLVDKVNKGSVYTIEELDNRLLNYVGVIEYRTDLDGIVQDISSQGTLIGQNEEAIGLKADKDIVDSIAGTVEDHNARFNVMADEINSKVDSTYVSGAIADLEIGGRNFALGTSSENKSVMVGTYTSTICDTIYLNASGLSTGDKVTYRLYIEAPNTYGGKARLSLYRQDNSYSSVVGNLISGGSEGYSQLTATIPSDCTHLRVMIQNENAGSTGSTVNYREAKLEKGDKATDWTPAPEDTQAQITANETSIKQLDTRITAKAESSTVNSLGVRVTSAEADIDGLNSTISFKADASIVGELDNRISSAELTIDGMESTISAKADRIELQGFVTATDLAVDGNLTFGGHLEGVTGTFRGSVVTDDGTGGVVSLRDGEIHTESDGNPVMALNWQGLTFYTGGTGLEAGTIRDAQLAADKSKKGISINSAADFINIGWGERGGDGSPLIHARKDTRTTTITGSDTTSWSGRLDLRSSGADTNGNSYAPSIAIHNETFDGISWGRVAAFVGRNNNAPSASNERYGFEVWQYNGTGDGASTQLFDLDYSEHYGKNYASVPDQLFIGFKDTNERRIRIEYDGSSGDANFMTLGTDDYWNTRMKFPGRGSSPVEFLYGIAPRDIYQGTSFHDNVWMEGNTLYANYINSNGYTGSTSIYIGTENRLRVTDTRHWNNGSPTYQGVTASDFNQISEERLKQDISLMEINCLEVVRRTDLFKYRMKKDVHQGNLENWKYGFVIGPGRNFPDLVLDRNEEGEGSVSLYSQSTFAWKAIQEVADIQDDHDERISYLEIENQMLKAENKKVKARIEKLEGVA</sequence>
<reference evidence="5" key="1">
    <citation type="journal article" date="2019" name="Int. J. Syst. Evol. Microbiol.">
        <title>The Global Catalogue of Microorganisms (GCM) 10K type strain sequencing project: providing services to taxonomists for standard genome sequencing and annotation.</title>
        <authorList>
            <consortium name="The Broad Institute Genomics Platform"/>
            <consortium name="The Broad Institute Genome Sequencing Center for Infectious Disease"/>
            <person name="Wu L."/>
            <person name="Ma J."/>
        </authorList>
    </citation>
    <scope>NUCLEOTIDE SEQUENCE [LARGE SCALE GENOMIC DNA]</scope>
    <source>
        <strain evidence="5">TISTR 1858</strain>
    </source>
</reference>
<evidence type="ECO:0000313" key="5">
    <source>
        <dbReference type="Proteomes" id="UP001597451"/>
    </source>
</evidence>
<name>A0ABW5PZN1_9BACI</name>
<feature type="coiled-coil region" evidence="1">
    <location>
        <begin position="1290"/>
        <end position="1317"/>
    </location>
</feature>
<evidence type="ECO:0000259" key="3">
    <source>
        <dbReference type="PROSITE" id="PS51688"/>
    </source>
</evidence>
<dbReference type="InterPro" id="IPR010572">
    <property type="entry name" value="Tail_dom"/>
</dbReference>
<keyword evidence="5" id="KW-1185">Reference proteome</keyword>
<evidence type="ECO:0000256" key="1">
    <source>
        <dbReference type="SAM" id="Coils"/>
    </source>
</evidence>
<dbReference type="InterPro" id="IPR030392">
    <property type="entry name" value="S74_ICA"/>
</dbReference>
<dbReference type="EMBL" id="JBHUMX010000019">
    <property type="protein sequence ID" value="MFD2628721.1"/>
    <property type="molecule type" value="Genomic_DNA"/>
</dbReference>
<organism evidence="4 5">
    <name type="scientific">Oceanobacillus kapialis</name>
    <dbReference type="NCBI Taxonomy" id="481353"/>
    <lineage>
        <taxon>Bacteria</taxon>
        <taxon>Bacillati</taxon>
        <taxon>Bacillota</taxon>
        <taxon>Bacilli</taxon>
        <taxon>Bacillales</taxon>
        <taxon>Bacillaceae</taxon>
        <taxon>Oceanobacillus</taxon>
    </lineage>
</organism>
<dbReference type="InterPro" id="IPR007119">
    <property type="entry name" value="Phage_tail_spike_N"/>
</dbReference>
<feature type="compositionally biased region" description="Basic and acidic residues" evidence="2">
    <location>
        <begin position="445"/>
        <end position="454"/>
    </location>
</feature>
<dbReference type="Pfam" id="PF06605">
    <property type="entry name" value="Prophage_tail"/>
    <property type="match status" value="1"/>
</dbReference>
<accession>A0ABW5PZN1</accession>
<feature type="compositionally biased region" description="Low complexity" evidence="2">
    <location>
        <begin position="455"/>
        <end position="465"/>
    </location>
</feature>
<feature type="domain" description="Peptidase S74" evidence="3">
    <location>
        <begin position="1195"/>
        <end position="1290"/>
    </location>
</feature>
<dbReference type="RefSeq" id="WP_379561460.1">
    <property type="nucleotide sequence ID" value="NZ_JBHUMX010000019.1"/>
</dbReference>
<protein>
    <submittedName>
        <fullName evidence="4">Phage tail spike protein</fullName>
    </submittedName>
</protein>
<comment type="caution">
    <text evidence="4">The sequence shown here is derived from an EMBL/GenBank/DDBJ whole genome shotgun (WGS) entry which is preliminary data.</text>
</comment>
<dbReference type="PROSITE" id="PS51688">
    <property type="entry name" value="ICA"/>
    <property type="match status" value="1"/>
</dbReference>
<proteinExistence type="predicted"/>
<evidence type="ECO:0000313" key="4">
    <source>
        <dbReference type="EMBL" id="MFD2628721.1"/>
    </source>
</evidence>